<proteinExistence type="predicted"/>
<dbReference type="Pfam" id="PF14072">
    <property type="entry name" value="DndB"/>
    <property type="match status" value="1"/>
</dbReference>
<sequence length="505" mass="57332">MTDPVPQLLSRHNNQLLVQPTQMGETPAYLTSVTLEWLANRVRFAYQLPLFQPKFDRKTHNTIRDAETIEQLQQRPLDWSRQASLAQYLAIRPHHKFSPILAVISPPWVDDPNAAEWDLDDRATQSAADYTALDPDLGLLDLPPTVPLFALDGQHRLMGVQGLMELIRSGSLTKYKKNKKPTGSVLTAEDLQQHYNVSPTRLQQLSQEKIGIELIPAVIPGETRNQARNRIRSIFVHVNLMAVRLSAGQLALLNEDDGFSIVARRIAIHHPLFKDEPDRSPQVNLDSATVSAKSTVLTTLQALKDMAERYLQHPYPHWKPQEKGLIPLRPEDEELQAGIDTFATLFDYLATLPSYRSLQDGFSSTEMRQFSFERHDGRGNILFRPVGQIALARALGLLVYRHQLSLEAIFAKLRAYDEQDGFSHIDRPQSLWYGVLFDPNKKRIQVAGRELAARLLVYLVNDCEDKLERGRLRHDLAVARSFEGRSLNFDGKWVKPKDVGMPATL</sequence>
<dbReference type="Proteomes" id="UP001232992">
    <property type="component" value="Unassembled WGS sequence"/>
</dbReference>
<organism evidence="1 2">
    <name type="scientific">Roseofilum casamattae BLCC-M143</name>
    <dbReference type="NCBI Taxonomy" id="3022442"/>
    <lineage>
        <taxon>Bacteria</taxon>
        <taxon>Bacillati</taxon>
        <taxon>Cyanobacteriota</taxon>
        <taxon>Cyanophyceae</taxon>
        <taxon>Desertifilales</taxon>
        <taxon>Desertifilaceae</taxon>
        <taxon>Roseofilum</taxon>
        <taxon>Roseofilum casamattae</taxon>
    </lineage>
</organism>
<dbReference type="NCBIfam" id="TIGR03187">
    <property type="entry name" value="DGQHR"/>
    <property type="match status" value="2"/>
</dbReference>
<dbReference type="RefSeq" id="WP_283759941.1">
    <property type="nucleotide sequence ID" value="NZ_JAQOSQ010000030.1"/>
</dbReference>
<name>A0ABT7C1H5_9CYAN</name>
<accession>A0ABT7C1H5</accession>
<evidence type="ECO:0000313" key="1">
    <source>
        <dbReference type="EMBL" id="MDJ1185296.1"/>
    </source>
</evidence>
<dbReference type="InterPro" id="IPR017642">
    <property type="entry name" value="DNA_S_mod_DndB"/>
</dbReference>
<comment type="caution">
    <text evidence="1">The sequence shown here is derived from an EMBL/GenBank/DDBJ whole genome shotgun (WGS) entry which is preliminary data.</text>
</comment>
<keyword evidence="2" id="KW-1185">Reference proteome</keyword>
<reference evidence="1 2" key="1">
    <citation type="submission" date="2023-01" db="EMBL/GenBank/DDBJ databases">
        <title>Novel diversity within Roseofilum (Cyanobacteria; Desertifilaceae) from marine benthic mats with descriptions of four novel species.</title>
        <authorList>
            <person name="Wang Y."/>
            <person name="Berthold D.E."/>
            <person name="Hu J."/>
            <person name="Lefler F.W."/>
            <person name="Laughinghouse H.D. IV."/>
        </authorList>
    </citation>
    <scope>NUCLEOTIDE SEQUENCE [LARGE SCALE GENOMIC DNA]</scope>
    <source>
        <strain evidence="1 2">BLCC-M143</strain>
    </source>
</reference>
<dbReference type="InterPro" id="IPR017601">
    <property type="entry name" value="DGQHR-contain_dom"/>
</dbReference>
<gene>
    <name evidence="1" type="ORF">PMH09_19085</name>
</gene>
<dbReference type="EMBL" id="JAQOSQ010000030">
    <property type="protein sequence ID" value="MDJ1185296.1"/>
    <property type="molecule type" value="Genomic_DNA"/>
</dbReference>
<evidence type="ECO:0000313" key="2">
    <source>
        <dbReference type="Proteomes" id="UP001232992"/>
    </source>
</evidence>
<protein>
    <submittedName>
        <fullName evidence="1">DGQHR domain-containing protein</fullName>
    </submittedName>
</protein>
<dbReference type="CDD" id="cd16414">
    <property type="entry name" value="dndB_like"/>
    <property type="match status" value="1"/>
</dbReference>